<accession>A0A1F5L6Q1</accession>
<dbReference type="PRINTS" id="PR00081">
    <property type="entry name" value="GDHRDH"/>
</dbReference>
<dbReference type="Gene3D" id="3.40.50.720">
    <property type="entry name" value="NAD(P)-binding Rossmann-like Domain"/>
    <property type="match status" value="2"/>
</dbReference>
<dbReference type="AlphaFoldDB" id="A0A1F5L6Q1"/>
<comment type="caution">
    <text evidence="4">The sequence shown here is derived from an EMBL/GenBank/DDBJ whole genome shotgun (WGS) entry which is preliminary data.</text>
</comment>
<dbReference type="InterPro" id="IPR002347">
    <property type="entry name" value="SDR_fam"/>
</dbReference>
<organism evidence="4 5">
    <name type="scientific">Penicillium arizonense</name>
    <dbReference type="NCBI Taxonomy" id="1835702"/>
    <lineage>
        <taxon>Eukaryota</taxon>
        <taxon>Fungi</taxon>
        <taxon>Dikarya</taxon>
        <taxon>Ascomycota</taxon>
        <taxon>Pezizomycotina</taxon>
        <taxon>Eurotiomycetes</taxon>
        <taxon>Eurotiomycetidae</taxon>
        <taxon>Eurotiales</taxon>
        <taxon>Aspergillaceae</taxon>
        <taxon>Penicillium</taxon>
    </lineage>
</organism>
<keyword evidence="2" id="KW-0521">NADP</keyword>
<dbReference type="GeneID" id="34580505"/>
<dbReference type="EMBL" id="LXJU01000025">
    <property type="protein sequence ID" value="OGE48918.1"/>
    <property type="molecule type" value="Genomic_DNA"/>
</dbReference>
<dbReference type="GO" id="GO:0006633">
    <property type="term" value="P:fatty acid biosynthetic process"/>
    <property type="evidence" value="ECO:0007669"/>
    <property type="project" value="TreeGrafter"/>
</dbReference>
<dbReference type="RefSeq" id="XP_022484372.1">
    <property type="nucleotide sequence ID" value="XM_022635771.1"/>
</dbReference>
<protein>
    <submittedName>
        <fullName evidence="4">Uncharacterized protein</fullName>
    </submittedName>
</protein>
<sequence>MAPDTLSLAGKVAIITGSGRENGIGGRIAKTLALNGAAVTINYVSEKSISRAEEVAQSIRDLGARVAIIRGSIETQEGASKIVSDTMEAFGVDHIDILEHLQNHFGINVFGTLYMTQAVVTLGKMPRGGRIINVGSCASKMGVGDGMGVYGATKAATDYLAASWAWELGRSRGITINSIGPGPVDTDIIGDGVAHVTDPSIHKDLFITPFVNLTRAEERVGTTDDVADAVLLLVNEKSRWITGQFISVSGGINVM</sequence>
<gene>
    <name evidence="4" type="ORF">PENARI_c025G01451</name>
</gene>
<evidence type="ECO:0000256" key="2">
    <source>
        <dbReference type="ARBA" id="ARBA00022857"/>
    </source>
</evidence>
<evidence type="ECO:0000313" key="5">
    <source>
        <dbReference type="Proteomes" id="UP000177622"/>
    </source>
</evidence>
<dbReference type="Pfam" id="PF13561">
    <property type="entry name" value="adh_short_C2"/>
    <property type="match status" value="1"/>
</dbReference>
<keyword evidence="5" id="KW-1185">Reference proteome</keyword>
<comment type="similarity">
    <text evidence="1">Belongs to the short-chain dehydrogenases/reductases (SDR) family.</text>
</comment>
<dbReference type="OrthoDB" id="47007at2759"/>
<dbReference type="Proteomes" id="UP000177622">
    <property type="component" value="Unassembled WGS sequence"/>
</dbReference>
<dbReference type="GO" id="GO:0016616">
    <property type="term" value="F:oxidoreductase activity, acting on the CH-OH group of donors, NAD or NADP as acceptor"/>
    <property type="evidence" value="ECO:0007669"/>
    <property type="project" value="TreeGrafter"/>
</dbReference>
<dbReference type="STRING" id="1835702.A0A1F5L6Q1"/>
<keyword evidence="3" id="KW-0560">Oxidoreductase</keyword>
<dbReference type="PANTHER" id="PTHR42760:SF133">
    <property type="entry name" value="3-OXOACYL-[ACYL-CARRIER-PROTEIN] REDUCTASE"/>
    <property type="match status" value="1"/>
</dbReference>
<dbReference type="GO" id="GO:0048038">
    <property type="term" value="F:quinone binding"/>
    <property type="evidence" value="ECO:0007669"/>
    <property type="project" value="TreeGrafter"/>
</dbReference>
<evidence type="ECO:0000313" key="4">
    <source>
        <dbReference type="EMBL" id="OGE48918.1"/>
    </source>
</evidence>
<evidence type="ECO:0000256" key="3">
    <source>
        <dbReference type="ARBA" id="ARBA00023002"/>
    </source>
</evidence>
<name>A0A1F5L6Q1_PENAI</name>
<dbReference type="Pfam" id="PF00106">
    <property type="entry name" value="adh_short"/>
    <property type="match status" value="1"/>
</dbReference>
<evidence type="ECO:0000256" key="1">
    <source>
        <dbReference type="ARBA" id="ARBA00006484"/>
    </source>
</evidence>
<reference evidence="4 5" key="1">
    <citation type="journal article" date="2016" name="Sci. Rep.">
        <title>Penicillium arizonense, a new, genome sequenced fungal species, reveals a high chemical diversity in secreted metabolites.</title>
        <authorList>
            <person name="Grijseels S."/>
            <person name="Nielsen J.C."/>
            <person name="Randelovic M."/>
            <person name="Nielsen J."/>
            <person name="Nielsen K.F."/>
            <person name="Workman M."/>
            <person name="Frisvad J.C."/>
        </authorList>
    </citation>
    <scope>NUCLEOTIDE SEQUENCE [LARGE SCALE GENOMIC DNA]</scope>
    <source>
        <strain evidence="4 5">CBS 141311</strain>
    </source>
</reference>
<dbReference type="PANTHER" id="PTHR42760">
    <property type="entry name" value="SHORT-CHAIN DEHYDROGENASES/REDUCTASES FAMILY MEMBER"/>
    <property type="match status" value="1"/>
</dbReference>
<dbReference type="InterPro" id="IPR036291">
    <property type="entry name" value="NAD(P)-bd_dom_sf"/>
</dbReference>
<proteinExistence type="inferred from homology"/>
<dbReference type="SUPFAM" id="SSF51735">
    <property type="entry name" value="NAD(P)-binding Rossmann-fold domains"/>
    <property type="match status" value="1"/>
</dbReference>